<dbReference type="Pfam" id="PF20252">
    <property type="entry name" value="BIG2_C"/>
    <property type="match status" value="1"/>
</dbReference>
<evidence type="ECO:0000259" key="1">
    <source>
        <dbReference type="Pfam" id="PF20252"/>
    </source>
</evidence>
<reference evidence="2 3" key="1">
    <citation type="journal article" date="2021" name="Nat. Plants">
        <title>The Taxus genome provides insights into paclitaxel biosynthesis.</title>
        <authorList>
            <person name="Xiong X."/>
            <person name="Gou J."/>
            <person name="Liao Q."/>
            <person name="Li Y."/>
            <person name="Zhou Q."/>
            <person name="Bi G."/>
            <person name="Li C."/>
            <person name="Du R."/>
            <person name="Wang X."/>
            <person name="Sun T."/>
            <person name="Guo L."/>
            <person name="Liang H."/>
            <person name="Lu P."/>
            <person name="Wu Y."/>
            <person name="Zhang Z."/>
            <person name="Ro D.K."/>
            <person name="Shang Y."/>
            <person name="Huang S."/>
            <person name="Yan J."/>
        </authorList>
    </citation>
    <scope>NUCLEOTIDE SEQUENCE [LARGE SCALE GENOMIC DNA]</scope>
    <source>
        <strain evidence="2">Ta-2019</strain>
    </source>
</reference>
<dbReference type="EMBL" id="JAHRHJ020000008">
    <property type="protein sequence ID" value="KAH9305375.1"/>
    <property type="molecule type" value="Genomic_DNA"/>
</dbReference>
<dbReference type="AlphaFoldDB" id="A0AA38KTN3"/>
<feature type="non-terminal residue" evidence="2">
    <location>
        <position position="1"/>
    </location>
</feature>
<dbReference type="InterPro" id="IPR046455">
    <property type="entry name" value="Sec7/BIG1-like_C"/>
</dbReference>
<evidence type="ECO:0000313" key="3">
    <source>
        <dbReference type="Proteomes" id="UP000824469"/>
    </source>
</evidence>
<protein>
    <recommendedName>
        <fullName evidence="1">Sec7/BIG1-like C-terminal domain-containing protein</fullName>
    </recommendedName>
</protein>
<proteinExistence type="predicted"/>
<dbReference type="Proteomes" id="UP000824469">
    <property type="component" value="Unassembled WGS sequence"/>
</dbReference>
<evidence type="ECO:0000313" key="2">
    <source>
        <dbReference type="EMBL" id="KAH9305375.1"/>
    </source>
</evidence>
<keyword evidence="3" id="KW-1185">Reference proteome</keyword>
<sequence length="235" mass="26323">MDILLSILDFAASYNSYANLRIRMHQIPADRLPVNILRQEIEGTRIYLEVLQKATAQFNAEGEEELSKYISNENDSSAVKVPNYNEMKEEEGKLKEIAEEKLVSFCGHVLIETSSLQPGAGEAVDADVHRVLVLRAPVIVKNLLRYCHCIAAGCRVMPLPLDLGKQLLDLAAIRISSSIVLIFERMVPDEMQQLEVHQQISFFSRATGTFGKNLAKIARDVDQPVATIWVLCPDM</sequence>
<comment type="caution">
    <text evidence="2">The sequence shown here is derived from an EMBL/GenBank/DDBJ whole genome shotgun (WGS) entry which is preliminary data.</text>
</comment>
<organism evidence="2 3">
    <name type="scientific">Taxus chinensis</name>
    <name type="common">Chinese yew</name>
    <name type="synonym">Taxus wallichiana var. chinensis</name>
    <dbReference type="NCBI Taxonomy" id="29808"/>
    <lineage>
        <taxon>Eukaryota</taxon>
        <taxon>Viridiplantae</taxon>
        <taxon>Streptophyta</taxon>
        <taxon>Embryophyta</taxon>
        <taxon>Tracheophyta</taxon>
        <taxon>Spermatophyta</taxon>
        <taxon>Pinopsida</taxon>
        <taxon>Pinidae</taxon>
        <taxon>Conifers II</taxon>
        <taxon>Cupressales</taxon>
        <taxon>Taxaceae</taxon>
        <taxon>Taxus</taxon>
    </lineage>
</organism>
<gene>
    <name evidence="2" type="ORF">KI387_009779</name>
</gene>
<accession>A0AA38KTN3</accession>
<feature type="domain" description="Sec7/BIG1-like C-terminal" evidence="1">
    <location>
        <begin position="1"/>
        <end position="146"/>
    </location>
</feature>
<name>A0AA38KTN3_TAXCH</name>